<protein>
    <submittedName>
        <fullName evidence="1">Uncharacterized protein</fullName>
    </submittedName>
</protein>
<evidence type="ECO:0000313" key="2">
    <source>
        <dbReference type="Proteomes" id="UP000265520"/>
    </source>
</evidence>
<evidence type="ECO:0000313" key="1">
    <source>
        <dbReference type="EMBL" id="MCI10425.1"/>
    </source>
</evidence>
<reference evidence="1 2" key="1">
    <citation type="journal article" date="2018" name="Front. Plant Sci.">
        <title>Red Clover (Trifolium pratense) and Zigzag Clover (T. medium) - A Picture of Genomic Similarities and Differences.</title>
        <authorList>
            <person name="Dluhosova J."/>
            <person name="Istvanek J."/>
            <person name="Nedelnik J."/>
            <person name="Repkova J."/>
        </authorList>
    </citation>
    <scope>NUCLEOTIDE SEQUENCE [LARGE SCALE GENOMIC DNA]</scope>
    <source>
        <strain evidence="2">cv. 10/8</strain>
        <tissue evidence="1">Leaf</tissue>
    </source>
</reference>
<keyword evidence="2" id="KW-1185">Reference proteome</keyword>
<dbReference type="Proteomes" id="UP000265520">
    <property type="component" value="Unassembled WGS sequence"/>
</dbReference>
<name>A0A392PHQ8_9FABA</name>
<comment type="caution">
    <text evidence="1">The sequence shown here is derived from an EMBL/GenBank/DDBJ whole genome shotgun (WGS) entry which is preliminary data.</text>
</comment>
<feature type="non-terminal residue" evidence="1">
    <location>
        <position position="1"/>
    </location>
</feature>
<organism evidence="1 2">
    <name type="scientific">Trifolium medium</name>
    <dbReference type="NCBI Taxonomy" id="97028"/>
    <lineage>
        <taxon>Eukaryota</taxon>
        <taxon>Viridiplantae</taxon>
        <taxon>Streptophyta</taxon>
        <taxon>Embryophyta</taxon>
        <taxon>Tracheophyta</taxon>
        <taxon>Spermatophyta</taxon>
        <taxon>Magnoliopsida</taxon>
        <taxon>eudicotyledons</taxon>
        <taxon>Gunneridae</taxon>
        <taxon>Pentapetalae</taxon>
        <taxon>rosids</taxon>
        <taxon>fabids</taxon>
        <taxon>Fabales</taxon>
        <taxon>Fabaceae</taxon>
        <taxon>Papilionoideae</taxon>
        <taxon>50 kb inversion clade</taxon>
        <taxon>NPAAA clade</taxon>
        <taxon>Hologalegina</taxon>
        <taxon>IRL clade</taxon>
        <taxon>Trifolieae</taxon>
        <taxon>Trifolium</taxon>
    </lineage>
</organism>
<accession>A0A392PHQ8</accession>
<sequence length="41" mass="4543">RKWVQLPPPAQSAAIAVLGTASRLWTCSSPCWLREAQHGRI</sequence>
<proteinExistence type="predicted"/>
<dbReference type="EMBL" id="LXQA010076201">
    <property type="protein sequence ID" value="MCI10425.1"/>
    <property type="molecule type" value="Genomic_DNA"/>
</dbReference>
<dbReference type="AlphaFoldDB" id="A0A392PHQ8"/>